<accession>A0AA39VEZ0</accession>
<dbReference type="FunFam" id="3.40.50.720:FF:000382">
    <property type="entry name" value="NAD(P)-binding Rossmann-fold superfamily protein"/>
    <property type="match status" value="2"/>
</dbReference>
<evidence type="ECO:0000256" key="1">
    <source>
        <dbReference type="ARBA" id="ARBA00022857"/>
    </source>
</evidence>
<keyword evidence="1" id="KW-0521">NADP</keyword>
<dbReference type="EMBL" id="JAUESC010000386">
    <property type="protein sequence ID" value="KAK0575608.1"/>
    <property type="molecule type" value="Genomic_DNA"/>
</dbReference>
<dbReference type="PANTHER" id="PTHR10366">
    <property type="entry name" value="NAD DEPENDENT EPIMERASE/DEHYDRATASE"/>
    <property type="match status" value="1"/>
</dbReference>
<dbReference type="InterPro" id="IPR050425">
    <property type="entry name" value="NAD(P)_dehydrat-like"/>
</dbReference>
<dbReference type="GO" id="GO:0016616">
    <property type="term" value="F:oxidoreductase activity, acting on the CH-OH group of donors, NAD or NADP as acceptor"/>
    <property type="evidence" value="ECO:0007669"/>
    <property type="project" value="TreeGrafter"/>
</dbReference>
<dbReference type="InterPro" id="IPR001509">
    <property type="entry name" value="Epimerase_deHydtase"/>
</dbReference>
<dbReference type="AlphaFoldDB" id="A0AA39VEZ0"/>
<feature type="domain" description="NAD-dependent epimerase/dehydratase" evidence="3">
    <location>
        <begin position="328"/>
        <end position="565"/>
    </location>
</feature>
<dbReference type="InterPro" id="IPR036291">
    <property type="entry name" value="NAD(P)-bd_dom_sf"/>
</dbReference>
<gene>
    <name evidence="4" type="ORF">LWI29_003683</name>
</gene>
<evidence type="ECO:0000256" key="2">
    <source>
        <dbReference type="ARBA" id="ARBA00023002"/>
    </source>
</evidence>
<keyword evidence="5" id="KW-1185">Reference proteome</keyword>
<name>A0AA39VEZ0_ACESA</name>
<feature type="domain" description="NAD-dependent epimerase/dehydratase" evidence="3">
    <location>
        <begin position="5"/>
        <end position="242"/>
    </location>
</feature>
<dbReference type="Pfam" id="PF01370">
    <property type="entry name" value="Epimerase"/>
    <property type="match status" value="2"/>
</dbReference>
<dbReference type="CDD" id="cd08958">
    <property type="entry name" value="FR_SDR_e"/>
    <property type="match status" value="2"/>
</dbReference>
<protein>
    <recommendedName>
        <fullName evidence="3">NAD-dependent epimerase/dehydratase domain-containing protein</fullName>
    </recommendedName>
</protein>
<keyword evidence="2" id="KW-0560">Oxidoreductase</keyword>
<reference evidence="4" key="1">
    <citation type="journal article" date="2022" name="Plant J.">
        <title>Strategies of tolerance reflected in two North American maple genomes.</title>
        <authorList>
            <person name="McEvoy S.L."/>
            <person name="Sezen U.U."/>
            <person name="Trouern-Trend A."/>
            <person name="McMahon S.M."/>
            <person name="Schaberg P.G."/>
            <person name="Yang J."/>
            <person name="Wegrzyn J.L."/>
            <person name="Swenson N.G."/>
        </authorList>
    </citation>
    <scope>NUCLEOTIDE SEQUENCE</scope>
    <source>
        <strain evidence="4">NS2018</strain>
    </source>
</reference>
<organism evidence="4 5">
    <name type="scientific">Acer saccharum</name>
    <name type="common">Sugar maple</name>
    <dbReference type="NCBI Taxonomy" id="4024"/>
    <lineage>
        <taxon>Eukaryota</taxon>
        <taxon>Viridiplantae</taxon>
        <taxon>Streptophyta</taxon>
        <taxon>Embryophyta</taxon>
        <taxon>Tracheophyta</taxon>
        <taxon>Spermatophyta</taxon>
        <taxon>Magnoliopsida</taxon>
        <taxon>eudicotyledons</taxon>
        <taxon>Gunneridae</taxon>
        <taxon>Pentapetalae</taxon>
        <taxon>rosids</taxon>
        <taxon>malvids</taxon>
        <taxon>Sapindales</taxon>
        <taxon>Sapindaceae</taxon>
        <taxon>Hippocastanoideae</taxon>
        <taxon>Acereae</taxon>
        <taxon>Acer</taxon>
    </lineage>
</organism>
<evidence type="ECO:0000313" key="4">
    <source>
        <dbReference type="EMBL" id="KAK0575608.1"/>
    </source>
</evidence>
<evidence type="ECO:0000313" key="5">
    <source>
        <dbReference type="Proteomes" id="UP001168877"/>
    </source>
</evidence>
<proteinExistence type="predicted"/>
<dbReference type="PANTHER" id="PTHR10366:SF776">
    <property type="entry name" value="NAD(P)-BINDING ROSSMANN-FOLD SUPERFAMILY PROTEIN"/>
    <property type="match status" value="1"/>
</dbReference>
<reference evidence="4" key="2">
    <citation type="submission" date="2023-06" db="EMBL/GenBank/DDBJ databases">
        <authorList>
            <person name="Swenson N.G."/>
            <person name="Wegrzyn J.L."/>
            <person name="Mcevoy S.L."/>
        </authorList>
    </citation>
    <scope>NUCLEOTIDE SEQUENCE</scope>
    <source>
        <strain evidence="4">NS2018</strain>
        <tissue evidence="4">Leaf</tissue>
    </source>
</reference>
<comment type="caution">
    <text evidence="4">The sequence shown here is derived from an EMBL/GenBank/DDBJ whole genome shotgun (WGS) entry which is preliminary data.</text>
</comment>
<dbReference type="SUPFAM" id="SSF51735">
    <property type="entry name" value="NAD(P)-binding Rossmann-fold domains"/>
    <property type="match status" value="2"/>
</dbReference>
<dbReference type="Proteomes" id="UP001168877">
    <property type="component" value="Unassembled WGS sequence"/>
</dbReference>
<sequence length="638" mass="71218">MGEVVCVTGAGGFVASWLIKLLLSKGYTVRGTVRQPGDEKNAHLYKLDKASENLTLYKADLLDYDSIHEAISGCNGVFHVASPLPTGPVQNPEVELIEPAVKGTLNVLKASLEAKVKRVIVVSSGAAVTMNPRWPKDRVKDESCWSDKEFQKKMKNWYGLSKTEAESEAMEFGKSTGLDVVRVCPTLVLGPMLQTTANSSSMFLVRQLKEGYESRENKLQKLVDVRDVAEALLLAYEKPEAEGRYICVGHMIMYKDLLDKLKSLYPHYNYPKSCTDGGEEPKMSAEKLQKLGWNCRPLEDTLIDSIEHYKAAGLLDYWSEMALEKERVCVTGAGGYLGSWVVKFLLSKDYFVHGTAREPSDEKNVHLSKLEKASENLKLFKADLLDYDSVLSAIAGCTGVFHVASPVPSTTVPNPEVELIEPAVKGTINVMKACHEAKVKRVVVVSSLTAVILNPNWPKGQVMDETCWSDKEYCRTTKNWYCLSKTEAESEALNYGKRNGLDVVTVCPSLIFGPLLQSMVNASSSFLVNLLKEGYDLMENKQRVIVDVRDVAEAVLLAYEKPEAEGRYICTTYTIRVRDLVDKMKSLYPNYNYPKSFTEGGQFMTSSEKLQRLGWSYRPLEETLIDSIESYRKAGILN</sequence>
<evidence type="ECO:0000259" key="3">
    <source>
        <dbReference type="Pfam" id="PF01370"/>
    </source>
</evidence>
<dbReference type="Gene3D" id="3.40.50.720">
    <property type="entry name" value="NAD(P)-binding Rossmann-like Domain"/>
    <property type="match status" value="2"/>
</dbReference>